<accession>A0ABX1PRS0</accession>
<evidence type="ECO:0000313" key="3">
    <source>
        <dbReference type="EMBL" id="NMG26362.1"/>
    </source>
</evidence>
<dbReference type="EMBL" id="WTVG01000066">
    <property type="protein sequence ID" value="NMG26362.1"/>
    <property type="molecule type" value="Genomic_DNA"/>
</dbReference>
<reference evidence="3" key="1">
    <citation type="submission" date="2019-12" db="EMBL/GenBank/DDBJ databases">
        <title>Comparative genomics gives insights into the taxonomy of the Azoarcus-Aromatoleum group and reveals separate origins of nif in the plant-associated Azoarcus and non-plant-associated Aromatoleum sub-groups.</title>
        <authorList>
            <person name="Lafos M."/>
            <person name="Maluk M."/>
            <person name="Batista M."/>
            <person name="Junghare M."/>
            <person name="Carmona M."/>
            <person name="Faoro H."/>
            <person name="Cruz L.M."/>
            <person name="Battistoni F."/>
            <person name="De Souza E."/>
            <person name="Pedrosa F."/>
            <person name="Chen W.-M."/>
            <person name="Poole P.S."/>
            <person name="Dixon R.A."/>
            <person name="James E.K."/>
        </authorList>
    </citation>
    <scope>NUCLEOTIDE SEQUENCE</scope>
    <source>
        <strain evidence="3">LuFRes1</strain>
    </source>
</reference>
<evidence type="ECO:0000256" key="2">
    <source>
        <dbReference type="SAM" id="SignalP"/>
    </source>
</evidence>
<evidence type="ECO:0000313" key="4">
    <source>
        <dbReference type="Proteomes" id="UP000615989"/>
    </source>
</evidence>
<evidence type="ECO:0000256" key="1">
    <source>
        <dbReference type="SAM" id="MobiDB-lite"/>
    </source>
</evidence>
<name>A0ABX1PRS0_9RHOO</name>
<gene>
    <name evidence="3" type="ORF">GO606_16915</name>
</gene>
<sequence length="220" mass="24692">METDWMMRRLRSIGLALLLPVALGTTSARADVLDGIVFGMKCLGAADRQACEERSKREADETRDRLRERPAPNTQPVPIAEKNKEETFGQRIHRNWVKNLVCYNFAKRSVRDVDSTYARATARYGFMNPAELSRQTMTVEAGINLAGYLHETIPGARYRLEQVVHSQDVASGKRQYKLNLELARDGSGTRVSGHYCVTTDDPAGWQDLSPQVLSSLNSTF</sequence>
<organism evidence="3 4">
    <name type="scientific">Aromatoleum anaerobium</name>
    <dbReference type="NCBI Taxonomy" id="182180"/>
    <lineage>
        <taxon>Bacteria</taxon>
        <taxon>Pseudomonadati</taxon>
        <taxon>Pseudomonadota</taxon>
        <taxon>Betaproteobacteria</taxon>
        <taxon>Rhodocyclales</taxon>
        <taxon>Rhodocyclaceae</taxon>
        <taxon>Aromatoleum</taxon>
    </lineage>
</organism>
<dbReference type="Proteomes" id="UP000615989">
    <property type="component" value="Unassembled WGS sequence"/>
</dbReference>
<feature type="compositionally biased region" description="Basic and acidic residues" evidence="1">
    <location>
        <begin position="52"/>
        <end position="70"/>
    </location>
</feature>
<keyword evidence="2" id="KW-0732">Signal</keyword>
<keyword evidence="4" id="KW-1185">Reference proteome</keyword>
<feature type="chain" id="PRO_5046482666" evidence="2">
    <location>
        <begin position="31"/>
        <end position="220"/>
    </location>
</feature>
<comment type="caution">
    <text evidence="3">The sequence shown here is derived from an EMBL/GenBank/DDBJ whole genome shotgun (WGS) entry which is preliminary data.</text>
</comment>
<protein>
    <submittedName>
        <fullName evidence="3">Uncharacterized protein</fullName>
    </submittedName>
</protein>
<feature type="region of interest" description="Disordered" evidence="1">
    <location>
        <begin position="52"/>
        <end position="85"/>
    </location>
</feature>
<feature type="signal peptide" evidence="2">
    <location>
        <begin position="1"/>
        <end position="30"/>
    </location>
</feature>
<dbReference type="RefSeq" id="WP_169119685.1">
    <property type="nucleotide sequence ID" value="NZ_WTVG02000040.1"/>
</dbReference>
<proteinExistence type="predicted"/>